<evidence type="ECO:0000256" key="1">
    <source>
        <dbReference type="SAM" id="Phobius"/>
    </source>
</evidence>
<reference evidence="2 3" key="1">
    <citation type="journal article" date="2015" name="Microbiome">
        <title>Genomic resolution of linkages in carbon, nitrogen, and sulfur cycling among widespread estuary sediment bacteria.</title>
        <authorList>
            <person name="Baker B.J."/>
            <person name="Lazar C.S."/>
            <person name="Teske A.P."/>
            <person name="Dick G.J."/>
        </authorList>
    </citation>
    <scope>NUCLEOTIDE SEQUENCE [LARGE SCALE GENOMIC DNA]</scope>
    <source>
        <strain evidence="2">DG_78</strain>
    </source>
</reference>
<name>A0A0S7Y8H2_UNCT6</name>
<evidence type="ECO:0008006" key="4">
    <source>
        <dbReference type="Google" id="ProtNLM"/>
    </source>
</evidence>
<keyword evidence="1" id="KW-0812">Transmembrane</keyword>
<feature type="transmembrane region" description="Helical" evidence="1">
    <location>
        <begin position="28"/>
        <end position="46"/>
    </location>
</feature>
<protein>
    <recommendedName>
        <fullName evidence="4">YfhO family protein</fullName>
    </recommendedName>
</protein>
<evidence type="ECO:0000313" key="2">
    <source>
        <dbReference type="EMBL" id="KPJ70851.1"/>
    </source>
</evidence>
<dbReference type="PANTHER" id="PTHR38454:SF1">
    <property type="entry name" value="INTEGRAL MEMBRANE PROTEIN"/>
    <property type="match status" value="1"/>
</dbReference>
<dbReference type="Pfam" id="PF09586">
    <property type="entry name" value="YfhO"/>
    <property type="match status" value="1"/>
</dbReference>
<dbReference type="PANTHER" id="PTHR38454">
    <property type="entry name" value="INTEGRAL MEMBRANE PROTEIN-RELATED"/>
    <property type="match status" value="1"/>
</dbReference>
<evidence type="ECO:0000313" key="3">
    <source>
        <dbReference type="Proteomes" id="UP000051012"/>
    </source>
</evidence>
<feature type="non-terminal residue" evidence="2">
    <location>
        <position position="1"/>
    </location>
</feature>
<organism evidence="2 3">
    <name type="scientific">candidate division TA06 bacterium DG_78</name>
    <dbReference type="NCBI Taxonomy" id="1703772"/>
    <lineage>
        <taxon>Bacteria</taxon>
        <taxon>Bacteria division TA06</taxon>
    </lineage>
</organism>
<keyword evidence="1" id="KW-0472">Membrane</keyword>
<feature type="transmembrane region" description="Helical" evidence="1">
    <location>
        <begin position="6"/>
        <end position="21"/>
    </location>
</feature>
<feature type="transmembrane region" description="Helical" evidence="1">
    <location>
        <begin position="273"/>
        <end position="294"/>
    </location>
</feature>
<proteinExistence type="predicted"/>
<sequence>NQFHLYILFLALGVFLIYLKTKKKLPNHVTFLLFVGIIFCDLYIFGHQFNARSVSPDKYFYFPKYYLQQLKKERDREPFRINARAGSYMLLRRNQGNLDHVELIEGYEPLRLERFEYFNIPGEKKLALLNVKYKITIKNNRAGLDLNSSYLPRAKMFYNFYVVDEKEEVLNMLSQDTFNYQNILILEEKPPIVLNGEDSAHVVRVVKHQPEEISIEVETEKPGLLFLSEIFYPEWNVYVNGKEKKLYCADYALRAVPIEAGEHRILFKFDTTIFMKGFFITMMTLLLAAVIIYFKI</sequence>
<keyword evidence="1" id="KW-1133">Transmembrane helix</keyword>
<gene>
    <name evidence="2" type="ORF">AMJ52_09390</name>
</gene>
<dbReference type="InterPro" id="IPR018580">
    <property type="entry name" value="Uncharacterised_YfhO"/>
</dbReference>
<dbReference type="AlphaFoldDB" id="A0A0S7Y8H2"/>
<accession>A0A0S7Y8H2</accession>
<comment type="caution">
    <text evidence="2">The sequence shown here is derived from an EMBL/GenBank/DDBJ whole genome shotgun (WGS) entry which is preliminary data.</text>
</comment>
<dbReference type="Proteomes" id="UP000051012">
    <property type="component" value="Unassembled WGS sequence"/>
</dbReference>
<dbReference type="EMBL" id="LJNI01000154">
    <property type="protein sequence ID" value="KPJ70851.1"/>
    <property type="molecule type" value="Genomic_DNA"/>
</dbReference>